<accession>E9SEI2</accession>
<proteinExistence type="predicted"/>
<evidence type="ECO:0000313" key="2">
    <source>
        <dbReference type="Proteomes" id="UP000004259"/>
    </source>
</evidence>
<keyword evidence="2" id="KW-1185">Reference proteome</keyword>
<dbReference type="STRING" id="246199.CUS_5101"/>
<dbReference type="eggNOG" id="ENOG502ZTUJ">
    <property type="taxonomic scope" value="Bacteria"/>
</dbReference>
<dbReference type="RefSeq" id="WP_002851109.1">
    <property type="nucleotide sequence ID" value="NZ_ADKM02000098.1"/>
</dbReference>
<organism evidence="1 2">
    <name type="scientific">Ruminococcus albus 8</name>
    <dbReference type="NCBI Taxonomy" id="246199"/>
    <lineage>
        <taxon>Bacteria</taxon>
        <taxon>Bacillati</taxon>
        <taxon>Bacillota</taxon>
        <taxon>Clostridia</taxon>
        <taxon>Eubacteriales</taxon>
        <taxon>Oscillospiraceae</taxon>
        <taxon>Ruminococcus</taxon>
    </lineage>
</organism>
<evidence type="ECO:0000313" key="1">
    <source>
        <dbReference type="EMBL" id="EGC02306.1"/>
    </source>
</evidence>
<sequence length="113" mass="13042">MARKYKQVHRKEIDFSLDEWAEVERRASVCCMKTGTFIRHMAVNGKVVSFDVKEVAPTLNGMRIISNNINQVARKANETNSIYAEDVEKLRKEVEALSHTLSKFVSTVRWKKV</sequence>
<dbReference type="OrthoDB" id="9804743at2"/>
<dbReference type="Proteomes" id="UP000004259">
    <property type="component" value="Unassembled WGS sequence"/>
</dbReference>
<protein>
    <submittedName>
        <fullName evidence="1">Uncharacterized protein</fullName>
    </submittedName>
</protein>
<dbReference type="EMBL" id="ADKM02000098">
    <property type="protein sequence ID" value="EGC02306.1"/>
    <property type="molecule type" value="Genomic_DNA"/>
</dbReference>
<name>E9SEI2_RUMAL</name>
<dbReference type="AlphaFoldDB" id="E9SEI2"/>
<comment type="caution">
    <text evidence="1">The sequence shown here is derived from an EMBL/GenBank/DDBJ whole genome shotgun (WGS) entry which is preliminary data.</text>
</comment>
<gene>
    <name evidence="1" type="ORF">CUS_5101</name>
</gene>
<reference evidence="1 2" key="1">
    <citation type="submission" date="2011-02" db="EMBL/GenBank/DDBJ databases">
        <authorList>
            <person name="Nelson K.E."/>
            <person name="Sutton G."/>
            <person name="Torralba M."/>
            <person name="Durkin S."/>
            <person name="Harkins D."/>
            <person name="Montgomery R."/>
            <person name="Ziemer C."/>
            <person name="Klaassens E."/>
            <person name="Ocuiv P."/>
            <person name="Morrison M."/>
        </authorList>
    </citation>
    <scope>NUCLEOTIDE SEQUENCE [LARGE SCALE GENOMIC DNA]</scope>
    <source>
        <strain evidence="1 2">8</strain>
    </source>
</reference>
<dbReference type="InterPro" id="IPR053842">
    <property type="entry name" value="NikA-like"/>
</dbReference>
<dbReference type="Pfam" id="PF21983">
    <property type="entry name" value="NikA-like"/>
    <property type="match status" value="1"/>
</dbReference>